<dbReference type="InParanoid" id="H3A6A3"/>
<protein>
    <recommendedName>
        <fullName evidence="2">ribonuclease H</fullName>
        <ecNumber evidence="2">3.1.26.4</ecNumber>
    </recommendedName>
</protein>
<proteinExistence type="inferred from homology"/>
<comment type="similarity">
    <text evidence="1">Belongs to the beta type-B retroviral polymerase family. HERV class-II K(HML-2) pol subfamily.</text>
</comment>
<sequence>GWTQFCYHNWAKITRDPWVLDTIQGYRLEFLSRPVQDTWPPEAKFSLDKEALIRQELNTLVQKQVISPSNPEVTPGFVSSIFLVPKKDSGWRPVINLRALNNLILYRHFKMEGLHLLRDTLQLGEWMVRLDLKDAYFMIPIRQEDRRWLTFLW</sequence>
<dbReference type="InterPro" id="IPR050951">
    <property type="entry name" value="Retrovirus_Pol_polyprotein"/>
</dbReference>
<name>H3A6A3_LATCH</name>
<dbReference type="AlphaFoldDB" id="H3A6A3"/>
<evidence type="ECO:0000313" key="4">
    <source>
        <dbReference type="Ensembl" id="ENSLACP00000005174.1"/>
    </source>
</evidence>
<dbReference type="OMA" id="NWAKITR"/>
<dbReference type="PROSITE" id="PS50878">
    <property type="entry name" value="RT_POL"/>
    <property type="match status" value="1"/>
</dbReference>
<dbReference type="Proteomes" id="UP000008672">
    <property type="component" value="Unassembled WGS sequence"/>
</dbReference>
<dbReference type="Ensembl" id="ENSLACT00000005220.1">
    <property type="protein sequence ID" value="ENSLACP00000005174.1"/>
    <property type="gene ID" value="ENSLACG00000004595.1"/>
</dbReference>
<reference evidence="4" key="2">
    <citation type="submission" date="2025-08" db="UniProtKB">
        <authorList>
            <consortium name="Ensembl"/>
        </authorList>
    </citation>
    <scope>IDENTIFICATION</scope>
</reference>
<reference evidence="4" key="3">
    <citation type="submission" date="2025-09" db="UniProtKB">
        <authorList>
            <consortium name="Ensembl"/>
        </authorList>
    </citation>
    <scope>IDENTIFICATION</scope>
</reference>
<evidence type="ECO:0000256" key="2">
    <source>
        <dbReference type="ARBA" id="ARBA00012180"/>
    </source>
</evidence>
<dbReference type="GO" id="GO:0004523">
    <property type="term" value="F:RNA-DNA hybrid ribonuclease activity"/>
    <property type="evidence" value="ECO:0007669"/>
    <property type="project" value="UniProtKB-EC"/>
</dbReference>
<evidence type="ECO:0000313" key="5">
    <source>
        <dbReference type="Proteomes" id="UP000008672"/>
    </source>
</evidence>
<feature type="domain" description="Reverse transcriptase" evidence="3">
    <location>
        <begin position="65"/>
        <end position="153"/>
    </location>
</feature>
<dbReference type="eggNOG" id="ENOG502SAQE">
    <property type="taxonomic scope" value="Eukaryota"/>
</dbReference>
<organism evidence="4 5">
    <name type="scientific">Latimeria chalumnae</name>
    <name type="common">Coelacanth</name>
    <dbReference type="NCBI Taxonomy" id="7897"/>
    <lineage>
        <taxon>Eukaryota</taxon>
        <taxon>Metazoa</taxon>
        <taxon>Chordata</taxon>
        <taxon>Craniata</taxon>
        <taxon>Vertebrata</taxon>
        <taxon>Euteleostomi</taxon>
        <taxon>Coelacanthiformes</taxon>
        <taxon>Coelacanthidae</taxon>
        <taxon>Latimeria</taxon>
    </lineage>
</organism>
<dbReference type="EC" id="3.1.26.4" evidence="2"/>
<dbReference type="Gene3D" id="3.30.70.270">
    <property type="match status" value="1"/>
</dbReference>
<dbReference type="Gene3D" id="3.10.10.10">
    <property type="entry name" value="HIV Type 1 Reverse Transcriptase, subunit A, domain 1"/>
    <property type="match status" value="1"/>
</dbReference>
<accession>H3A6A3</accession>
<evidence type="ECO:0000259" key="3">
    <source>
        <dbReference type="PROSITE" id="PS50878"/>
    </source>
</evidence>
<dbReference type="InterPro" id="IPR043128">
    <property type="entry name" value="Rev_trsase/Diguanyl_cyclase"/>
</dbReference>
<dbReference type="PANTHER" id="PTHR37984:SF5">
    <property type="entry name" value="PROTEIN NYNRIN-LIKE"/>
    <property type="match status" value="1"/>
</dbReference>
<dbReference type="Bgee" id="ENSLACG00000004595">
    <property type="expression patterns" value="Expressed in muscle tissue and 4 other cell types or tissues"/>
</dbReference>
<keyword evidence="5" id="KW-1185">Reference proteome</keyword>
<reference evidence="5" key="1">
    <citation type="submission" date="2011-08" db="EMBL/GenBank/DDBJ databases">
        <title>The draft genome of Latimeria chalumnae.</title>
        <authorList>
            <person name="Di Palma F."/>
            <person name="Alfoldi J."/>
            <person name="Johnson J."/>
            <person name="Berlin A."/>
            <person name="Gnerre S."/>
            <person name="Jaffe D."/>
            <person name="MacCallum I."/>
            <person name="Young S."/>
            <person name="Walker B.J."/>
            <person name="Lander E."/>
            <person name="Lindblad-Toh K."/>
        </authorList>
    </citation>
    <scope>NUCLEOTIDE SEQUENCE [LARGE SCALE GENOMIC DNA]</scope>
    <source>
        <strain evidence="5">Wild caught</strain>
    </source>
</reference>
<dbReference type="GeneTree" id="ENSGT00660000097062"/>
<dbReference type="EMBL" id="AFYH01049441">
    <property type="status" value="NOT_ANNOTATED_CDS"/>
    <property type="molecule type" value="Genomic_DNA"/>
</dbReference>
<dbReference type="SUPFAM" id="SSF56672">
    <property type="entry name" value="DNA/RNA polymerases"/>
    <property type="match status" value="1"/>
</dbReference>
<dbReference type="InterPro" id="IPR043502">
    <property type="entry name" value="DNA/RNA_pol_sf"/>
</dbReference>
<evidence type="ECO:0000256" key="1">
    <source>
        <dbReference type="ARBA" id="ARBA00010879"/>
    </source>
</evidence>
<dbReference type="PANTHER" id="PTHR37984">
    <property type="entry name" value="PROTEIN CBG26694"/>
    <property type="match status" value="1"/>
</dbReference>
<dbReference type="InterPro" id="IPR000477">
    <property type="entry name" value="RT_dom"/>
</dbReference>
<dbReference type="HOGENOM" id="CLU_106422_0_0_1"/>